<dbReference type="PANTHER" id="PTHR43764">
    <property type="entry name" value="MOLYBDENUM COFACTOR BIOSYNTHESIS"/>
    <property type="match status" value="1"/>
</dbReference>
<dbReference type="InterPro" id="IPR001453">
    <property type="entry name" value="MoaB/Mog_dom"/>
</dbReference>
<dbReference type="InterPro" id="IPR051920">
    <property type="entry name" value="MPT_Adenylyltrnsfr/MoaC-Rel"/>
</dbReference>
<evidence type="ECO:0000256" key="3">
    <source>
        <dbReference type="ARBA" id="ARBA00023150"/>
    </source>
</evidence>
<evidence type="ECO:0000259" key="4">
    <source>
        <dbReference type="SMART" id="SM00852"/>
    </source>
</evidence>
<protein>
    <submittedName>
        <fullName evidence="5">Molybdenum cofactor biosynthesis protein</fullName>
    </submittedName>
</protein>
<keyword evidence="3" id="KW-0501">Molybdenum cofactor biosynthesis</keyword>
<dbReference type="STRING" id="762845.BCR26_15570"/>
<proteinExistence type="predicted"/>
<evidence type="ECO:0000313" key="5">
    <source>
        <dbReference type="EMBL" id="OEH81732.1"/>
    </source>
</evidence>
<dbReference type="NCBIfam" id="TIGR00177">
    <property type="entry name" value="molyb_syn"/>
    <property type="match status" value="1"/>
</dbReference>
<dbReference type="EMBL" id="MIEK01000036">
    <property type="protein sequence ID" value="OEH81732.1"/>
    <property type="molecule type" value="Genomic_DNA"/>
</dbReference>
<dbReference type="AlphaFoldDB" id="A0A1E5KV35"/>
<dbReference type="CDD" id="cd00886">
    <property type="entry name" value="MogA_MoaB"/>
    <property type="match status" value="1"/>
</dbReference>
<dbReference type="UniPathway" id="UPA00344"/>
<dbReference type="SMART" id="SM00852">
    <property type="entry name" value="MoCF_biosynth"/>
    <property type="match status" value="1"/>
</dbReference>
<dbReference type="PANTHER" id="PTHR43764:SF1">
    <property type="entry name" value="MOLYBDOPTERIN MOLYBDOTRANSFERASE"/>
    <property type="match status" value="1"/>
</dbReference>
<dbReference type="PROSITE" id="PS01078">
    <property type="entry name" value="MOCF_BIOSYNTHESIS_1"/>
    <property type="match status" value="1"/>
</dbReference>
<organism evidence="5 6">
    <name type="scientific">Enterococcus rivorum</name>
    <dbReference type="NCBI Taxonomy" id="762845"/>
    <lineage>
        <taxon>Bacteria</taxon>
        <taxon>Bacillati</taxon>
        <taxon>Bacillota</taxon>
        <taxon>Bacilli</taxon>
        <taxon>Lactobacillales</taxon>
        <taxon>Enterococcaceae</taxon>
        <taxon>Enterococcus</taxon>
    </lineage>
</organism>
<evidence type="ECO:0000313" key="6">
    <source>
        <dbReference type="Proteomes" id="UP000095256"/>
    </source>
</evidence>
<dbReference type="GO" id="GO:0006777">
    <property type="term" value="P:Mo-molybdopterin cofactor biosynthetic process"/>
    <property type="evidence" value="ECO:0007669"/>
    <property type="project" value="UniProtKB-KW"/>
</dbReference>
<evidence type="ECO:0000256" key="2">
    <source>
        <dbReference type="ARBA" id="ARBA00005046"/>
    </source>
</evidence>
<sequence length="169" mass="18475">MGTSKKVTNLKLYKVGIVTLSDKGSQGLRQDESGALIKELLSSEKYEVVSQTILPDEEIQLKELLIDWCSSCDLILTTGGTGLGVRDITPEATLAVAEKMVPGISEGMRMLSLQKTPFAMLGRGVAVVRKQTLIINLPGSPRGVKENLEFLFPILPHALDILTDWKTEH</sequence>
<accession>A0A1E5KV35</accession>
<keyword evidence="6" id="KW-1185">Reference proteome</keyword>
<dbReference type="Gene3D" id="3.40.980.10">
    <property type="entry name" value="MoaB/Mog-like domain"/>
    <property type="match status" value="1"/>
</dbReference>
<gene>
    <name evidence="5" type="ORF">BCR26_15570</name>
</gene>
<comment type="pathway">
    <text evidence="2">Cofactor biosynthesis; molybdopterin biosynthesis.</text>
</comment>
<evidence type="ECO:0000256" key="1">
    <source>
        <dbReference type="ARBA" id="ARBA00003487"/>
    </source>
</evidence>
<dbReference type="InterPro" id="IPR036425">
    <property type="entry name" value="MoaB/Mog-like_dom_sf"/>
</dbReference>
<comment type="function">
    <text evidence="1">May be involved in the biosynthesis of molybdopterin.</text>
</comment>
<dbReference type="InterPro" id="IPR008284">
    <property type="entry name" value="MoCF_biosynth_CS"/>
</dbReference>
<dbReference type="RefSeq" id="WP_069699292.1">
    <property type="nucleotide sequence ID" value="NZ_JAGGMA010000041.1"/>
</dbReference>
<feature type="domain" description="MoaB/Mog" evidence="4">
    <location>
        <begin position="16"/>
        <end position="158"/>
    </location>
</feature>
<reference evidence="5 6" key="1">
    <citation type="submission" date="2016-09" db="EMBL/GenBank/DDBJ databases">
        <authorList>
            <person name="Capua I."/>
            <person name="De Benedictis P."/>
            <person name="Joannis T."/>
            <person name="Lombin L.H."/>
            <person name="Cattoli G."/>
        </authorList>
    </citation>
    <scope>NUCLEOTIDE SEQUENCE [LARGE SCALE GENOMIC DNA]</scope>
    <source>
        <strain evidence="5 6">LMG 25899</strain>
    </source>
</reference>
<dbReference type="SUPFAM" id="SSF53218">
    <property type="entry name" value="Molybdenum cofactor biosynthesis proteins"/>
    <property type="match status" value="1"/>
</dbReference>
<comment type="caution">
    <text evidence="5">The sequence shown here is derived from an EMBL/GenBank/DDBJ whole genome shotgun (WGS) entry which is preliminary data.</text>
</comment>
<dbReference type="Proteomes" id="UP000095256">
    <property type="component" value="Unassembled WGS sequence"/>
</dbReference>
<name>A0A1E5KV35_9ENTE</name>
<dbReference type="OrthoDB" id="9784492at2"/>
<dbReference type="Pfam" id="PF00994">
    <property type="entry name" value="MoCF_biosynth"/>
    <property type="match status" value="1"/>
</dbReference>